<dbReference type="GO" id="GO:0046872">
    <property type="term" value="F:metal ion binding"/>
    <property type="evidence" value="ECO:0007669"/>
    <property type="project" value="UniProtKB-KW"/>
</dbReference>
<dbReference type="GO" id="GO:0006094">
    <property type="term" value="P:gluconeogenesis"/>
    <property type="evidence" value="ECO:0007669"/>
    <property type="project" value="InterPro"/>
</dbReference>
<evidence type="ECO:0000256" key="6">
    <source>
        <dbReference type="ARBA" id="ARBA00023277"/>
    </source>
</evidence>
<feature type="binding site" evidence="10">
    <location>
        <position position="122"/>
    </location>
    <ligand>
        <name>substrate</name>
    </ligand>
</feature>
<comment type="caution">
    <text evidence="11">The sequence shown here is derived from an EMBL/GenBank/DDBJ whole genome shotgun (WGS) entry which is preliminary data.</text>
</comment>
<dbReference type="PIRSF" id="PIRSF004532">
    <property type="entry name" value="GlpX"/>
    <property type="match status" value="1"/>
</dbReference>
<feature type="binding site" evidence="10">
    <location>
        <begin position="189"/>
        <end position="191"/>
    </location>
    <ligand>
        <name>substrate</name>
    </ligand>
</feature>
<dbReference type="CDD" id="cd01516">
    <property type="entry name" value="FBPase_glpX"/>
    <property type="match status" value="1"/>
</dbReference>
<comment type="similarity">
    <text evidence="2 8">Belongs to the FBPase class 2 family.</text>
</comment>
<dbReference type="NCBIfam" id="TIGR00330">
    <property type="entry name" value="glpX"/>
    <property type="match status" value="1"/>
</dbReference>
<evidence type="ECO:0000256" key="7">
    <source>
        <dbReference type="ARBA" id="ARBA00024331"/>
    </source>
</evidence>
<dbReference type="GO" id="GO:0006071">
    <property type="term" value="P:glycerol metabolic process"/>
    <property type="evidence" value="ECO:0007669"/>
    <property type="project" value="InterPro"/>
</dbReference>
<dbReference type="PANTHER" id="PTHR30447">
    <property type="entry name" value="FRUCTOSE-1,6-BISPHOSPHATASE CLASS 2"/>
    <property type="match status" value="1"/>
</dbReference>
<feature type="binding site" evidence="9">
    <location>
        <position position="61"/>
    </location>
    <ligand>
        <name>Mn(2+)</name>
        <dbReference type="ChEBI" id="CHEBI:29035"/>
        <label>1</label>
    </ligand>
</feature>
<sequence length="325" mass="34756">MEAVMDRQLSLEFARITEQAALKSARLVGLGDKEGADQAAVDGMHEQFALTPVSGTVVIGEGEIDEAPMLYIGEHVGQGGEEVDIAVDPVEGTNLVAKGKNGAIAVLAIAPKGCLLHAPDMYMQKICVGPRAKGRIDIRASVTENLKNVADAMGREVSDLTMVILDRERHEKIIREAREAGARVYLITDGDVVPSVDCGIQGSGIHMVMGSGGAPEGVLSAVGLKCLGGDMQARLLPQTEQEIQRLHTMGIDDPNKVLTLDDLVKGDDCIFAETAITDCAMLRGVRFFGGGARTSTLVLRYKTGTVRFIDTVHRFGEDKPGVRMF</sequence>
<dbReference type="Proteomes" id="UP000004736">
    <property type="component" value="Unassembled WGS sequence"/>
</dbReference>
<dbReference type="InterPro" id="IPR004464">
    <property type="entry name" value="FBPase_class-2/SBPase"/>
</dbReference>
<comment type="cofactor">
    <cofactor evidence="9">
        <name>Mn(2+)</name>
        <dbReference type="ChEBI" id="CHEBI:29035"/>
    </cofactor>
</comment>
<dbReference type="EMBL" id="ACIM02000001">
    <property type="protein sequence ID" value="EEW96096.1"/>
    <property type="molecule type" value="Genomic_DNA"/>
</dbReference>
<evidence type="ECO:0000313" key="11">
    <source>
        <dbReference type="EMBL" id="EEW96096.1"/>
    </source>
</evidence>
<dbReference type="Gene3D" id="3.40.190.90">
    <property type="match status" value="1"/>
</dbReference>
<proteinExistence type="inferred from homology"/>
<dbReference type="AlphaFoldDB" id="C9LL95"/>
<dbReference type="STRING" id="592028.GCWU000321_00031"/>
<keyword evidence="5 9" id="KW-0464">Manganese</keyword>
<evidence type="ECO:0000256" key="1">
    <source>
        <dbReference type="ARBA" id="ARBA00001273"/>
    </source>
</evidence>
<keyword evidence="4 11" id="KW-0378">Hydrolase</keyword>
<dbReference type="eggNOG" id="COG1494">
    <property type="taxonomic scope" value="Bacteria"/>
</dbReference>
<comment type="pathway">
    <text evidence="7">Carbohydrate biosynthesis.</text>
</comment>
<feature type="binding site" evidence="9">
    <location>
        <position position="88"/>
    </location>
    <ligand>
        <name>Mn(2+)</name>
        <dbReference type="ChEBI" id="CHEBI:29035"/>
        <label>2</label>
    </ligand>
</feature>
<feature type="binding site" evidence="10">
    <location>
        <begin position="91"/>
        <end position="93"/>
    </location>
    <ligand>
        <name>substrate</name>
    </ligand>
</feature>
<dbReference type="GO" id="GO:0042132">
    <property type="term" value="F:fructose 1,6-bisphosphate 1-phosphatase activity"/>
    <property type="evidence" value="ECO:0007669"/>
    <property type="project" value="UniProtKB-EC"/>
</dbReference>
<dbReference type="SUPFAM" id="SSF56655">
    <property type="entry name" value="Carbohydrate phosphatase"/>
    <property type="match status" value="1"/>
</dbReference>
<evidence type="ECO:0000256" key="10">
    <source>
        <dbReference type="PIRSR" id="PIRSR004532-2"/>
    </source>
</evidence>
<dbReference type="Gene3D" id="3.30.540.10">
    <property type="entry name" value="Fructose-1,6-Bisphosphatase, subunit A, domain 1"/>
    <property type="match status" value="1"/>
</dbReference>
<evidence type="ECO:0000256" key="2">
    <source>
        <dbReference type="ARBA" id="ARBA00008989"/>
    </source>
</evidence>
<evidence type="ECO:0000313" key="12">
    <source>
        <dbReference type="Proteomes" id="UP000004736"/>
    </source>
</evidence>
<dbReference type="FunFam" id="3.40.190.90:FF:000001">
    <property type="entry name" value="Fructose-1,6-bisphosphatase"/>
    <property type="match status" value="1"/>
</dbReference>
<dbReference type="HOGENOM" id="CLU_054938_0_0_9"/>
<evidence type="ECO:0000256" key="8">
    <source>
        <dbReference type="PIRNR" id="PIRNR004532"/>
    </source>
</evidence>
<evidence type="ECO:0000256" key="9">
    <source>
        <dbReference type="PIRSR" id="PIRSR004532-1"/>
    </source>
</evidence>
<dbReference type="Pfam" id="PF03320">
    <property type="entry name" value="FBPase_glpX"/>
    <property type="match status" value="1"/>
</dbReference>
<evidence type="ECO:0000256" key="3">
    <source>
        <dbReference type="ARBA" id="ARBA00022723"/>
    </source>
</evidence>
<comment type="catalytic activity">
    <reaction evidence="1">
        <text>beta-D-fructose 1,6-bisphosphate + H2O = beta-D-fructose 6-phosphate + phosphate</text>
        <dbReference type="Rhea" id="RHEA:11064"/>
        <dbReference type="ChEBI" id="CHEBI:15377"/>
        <dbReference type="ChEBI" id="CHEBI:32966"/>
        <dbReference type="ChEBI" id="CHEBI:43474"/>
        <dbReference type="ChEBI" id="CHEBI:57634"/>
        <dbReference type="EC" id="3.1.3.11"/>
    </reaction>
</comment>
<reference evidence="11" key="1">
    <citation type="submission" date="2009-09" db="EMBL/GenBank/DDBJ databases">
        <authorList>
            <person name="Weinstock G."/>
            <person name="Sodergren E."/>
            <person name="Clifton S."/>
            <person name="Fulton L."/>
            <person name="Fulton B."/>
            <person name="Courtney L."/>
            <person name="Fronick C."/>
            <person name="Harrison M."/>
            <person name="Strong C."/>
            <person name="Farmer C."/>
            <person name="Delahaunty K."/>
            <person name="Markovic C."/>
            <person name="Hall O."/>
            <person name="Minx P."/>
            <person name="Tomlinson C."/>
            <person name="Mitreva M."/>
            <person name="Nelson J."/>
            <person name="Hou S."/>
            <person name="Wollam A."/>
            <person name="Pepin K.H."/>
            <person name="Johnson M."/>
            <person name="Bhonagiri V."/>
            <person name="Nash W.E."/>
            <person name="Warren W."/>
            <person name="Chinwalla A."/>
            <person name="Mardis E.R."/>
            <person name="Wilson R.K."/>
        </authorList>
    </citation>
    <scope>NUCLEOTIDE SEQUENCE [LARGE SCALE GENOMIC DNA]</scope>
    <source>
        <strain evidence="11">DSM 15470</strain>
    </source>
</reference>
<gene>
    <name evidence="11" type="primary">glpX</name>
    <name evidence="11" type="ORF">GCWU000321_00031</name>
</gene>
<name>C9LL95_9FIRM</name>
<keyword evidence="3 9" id="KW-0479">Metal-binding</keyword>
<dbReference type="GO" id="GO:0005829">
    <property type="term" value="C:cytosol"/>
    <property type="evidence" value="ECO:0007669"/>
    <property type="project" value="TreeGrafter"/>
</dbReference>
<feature type="binding site" evidence="10">
    <location>
        <position position="213"/>
    </location>
    <ligand>
        <name>substrate</name>
    </ligand>
</feature>
<feature type="binding site" evidence="10">
    <location>
        <begin position="167"/>
        <end position="169"/>
    </location>
    <ligand>
        <name>substrate</name>
    </ligand>
</feature>
<protein>
    <recommendedName>
        <fullName evidence="8">Fructose-1,6-bisphosphatase</fullName>
    </recommendedName>
</protein>
<evidence type="ECO:0000256" key="5">
    <source>
        <dbReference type="ARBA" id="ARBA00023211"/>
    </source>
</evidence>
<keyword evidence="6 8" id="KW-0119">Carbohydrate metabolism</keyword>
<keyword evidence="12" id="KW-1185">Reference proteome</keyword>
<dbReference type="PANTHER" id="PTHR30447:SF0">
    <property type="entry name" value="FRUCTOSE-1,6-BISPHOSPHATASE 1 CLASS 2-RELATED"/>
    <property type="match status" value="1"/>
</dbReference>
<feature type="binding site" evidence="9">
    <location>
        <position position="37"/>
    </location>
    <ligand>
        <name>Mn(2+)</name>
        <dbReference type="ChEBI" id="CHEBI:29035"/>
        <label>1</label>
    </ligand>
</feature>
<dbReference type="GO" id="GO:0030388">
    <property type="term" value="P:fructose 1,6-bisphosphate metabolic process"/>
    <property type="evidence" value="ECO:0007669"/>
    <property type="project" value="TreeGrafter"/>
</dbReference>
<accession>C9LL95</accession>
<feature type="binding site" evidence="9">
    <location>
        <position position="91"/>
    </location>
    <ligand>
        <name>Mn(2+)</name>
        <dbReference type="ChEBI" id="CHEBI:29035"/>
        <label>2</label>
    </ligand>
</feature>
<feature type="binding site" evidence="9">
    <location>
        <position position="216"/>
    </location>
    <ligand>
        <name>Mn(2+)</name>
        <dbReference type="ChEBI" id="CHEBI:29035"/>
        <label>2</label>
    </ligand>
</feature>
<organism evidence="11 12">
    <name type="scientific">Dialister invisus DSM 15470</name>
    <dbReference type="NCBI Taxonomy" id="592028"/>
    <lineage>
        <taxon>Bacteria</taxon>
        <taxon>Bacillati</taxon>
        <taxon>Bacillota</taxon>
        <taxon>Negativicutes</taxon>
        <taxon>Veillonellales</taxon>
        <taxon>Veillonellaceae</taxon>
        <taxon>Dialister</taxon>
    </lineage>
</organism>
<evidence type="ECO:0000256" key="4">
    <source>
        <dbReference type="ARBA" id="ARBA00022801"/>
    </source>
</evidence>